<feature type="domain" description="RRM" evidence="3">
    <location>
        <begin position="289"/>
        <end position="361"/>
    </location>
</feature>
<name>A0ABN9WBA0_9DINO</name>
<dbReference type="EMBL" id="CAUYUJ010018428">
    <property type="protein sequence ID" value="CAK0883561.1"/>
    <property type="molecule type" value="Genomic_DNA"/>
</dbReference>
<dbReference type="Gene3D" id="3.30.70.330">
    <property type="match status" value="1"/>
</dbReference>
<feature type="region of interest" description="Disordered" evidence="2">
    <location>
        <begin position="249"/>
        <end position="285"/>
    </location>
</feature>
<keyword evidence="5" id="KW-1185">Reference proteome</keyword>
<accession>A0ABN9WBA0</accession>
<proteinExistence type="predicted"/>
<dbReference type="Pfam" id="PF04059">
    <property type="entry name" value="RRM_2"/>
    <property type="match status" value="1"/>
</dbReference>
<feature type="non-terminal residue" evidence="4">
    <location>
        <position position="430"/>
    </location>
</feature>
<evidence type="ECO:0000256" key="2">
    <source>
        <dbReference type="SAM" id="MobiDB-lite"/>
    </source>
</evidence>
<dbReference type="InterPro" id="IPR035979">
    <property type="entry name" value="RBD_domain_sf"/>
</dbReference>
<dbReference type="InterPro" id="IPR000504">
    <property type="entry name" value="RRM_dom"/>
</dbReference>
<dbReference type="PROSITE" id="PS50102">
    <property type="entry name" value="RRM"/>
    <property type="match status" value="1"/>
</dbReference>
<keyword evidence="1" id="KW-0694">RNA-binding</keyword>
<dbReference type="Proteomes" id="UP001189429">
    <property type="component" value="Unassembled WGS sequence"/>
</dbReference>
<dbReference type="SUPFAM" id="SSF54928">
    <property type="entry name" value="RNA-binding domain, RBD"/>
    <property type="match status" value="1"/>
</dbReference>
<reference evidence="4" key="1">
    <citation type="submission" date="2023-10" db="EMBL/GenBank/DDBJ databases">
        <authorList>
            <person name="Chen Y."/>
            <person name="Shah S."/>
            <person name="Dougan E. K."/>
            <person name="Thang M."/>
            <person name="Chan C."/>
        </authorList>
    </citation>
    <scope>NUCLEOTIDE SEQUENCE [LARGE SCALE GENOMIC DNA]</scope>
</reference>
<organism evidence="4 5">
    <name type="scientific">Prorocentrum cordatum</name>
    <dbReference type="NCBI Taxonomy" id="2364126"/>
    <lineage>
        <taxon>Eukaryota</taxon>
        <taxon>Sar</taxon>
        <taxon>Alveolata</taxon>
        <taxon>Dinophyceae</taxon>
        <taxon>Prorocentrales</taxon>
        <taxon>Prorocentraceae</taxon>
        <taxon>Prorocentrum</taxon>
    </lineage>
</organism>
<evidence type="ECO:0000313" key="4">
    <source>
        <dbReference type="EMBL" id="CAK0883561.1"/>
    </source>
</evidence>
<evidence type="ECO:0000313" key="5">
    <source>
        <dbReference type="Proteomes" id="UP001189429"/>
    </source>
</evidence>
<dbReference type="InterPro" id="IPR012677">
    <property type="entry name" value="Nucleotide-bd_a/b_plait_sf"/>
</dbReference>
<evidence type="ECO:0000256" key="1">
    <source>
        <dbReference type="PROSITE-ProRule" id="PRU00176"/>
    </source>
</evidence>
<gene>
    <name evidence="4" type="ORF">PCOR1329_LOCUS65750</name>
</gene>
<dbReference type="InterPro" id="IPR007201">
    <property type="entry name" value="Mei2-like_Rrm_C"/>
</dbReference>
<comment type="caution">
    <text evidence="4">The sequence shown here is derived from an EMBL/GenBank/DDBJ whole genome shotgun (WGS) entry which is preliminary data.</text>
</comment>
<sequence length="430" mass="43876">MAGAGLGDDAAHGPALSAEALGQEVLAPTGLGSGAVAALGPALPPEALLEAHWGEEPLAPMAGAGLGGAAALGPALPADAYWSEELLAPAPGRQAADGVLEECGRCSGSLRRDLESTVAAALSSRIRLGSALGSELHVPWPAMATRAAVQGARTAPAPDYTAATECSSDADPAPFGRQLTSECSTAAGQAAFGQQLTSECSPAADRAAFGRQLTSECSTAAGQAAFGRQLTSGSVASFALSESGAGWQAFSRRPDLTPPPADTQRNGVLEEAPRDPQEADGISGLGGLTTAMVRNLPAKLTQRKLVSVINGSGLLGQYDYVYVPMDSRRHTNRGVGFVNFTTPEAAARFYQTFNNMLLPSGAAGGGDHEPQAPLAVVPADMQGFEANAAHHFSVRRPKNAGAQPLFLRALPAHVAGAAAEELPPQPPRER</sequence>
<protein>
    <recommendedName>
        <fullName evidence="3">RRM domain-containing protein</fullName>
    </recommendedName>
</protein>
<evidence type="ECO:0000259" key="3">
    <source>
        <dbReference type="PROSITE" id="PS50102"/>
    </source>
</evidence>